<feature type="signal peptide" evidence="1">
    <location>
        <begin position="1"/>
        <end position="22"/>
    </location>
</feature>
<gene>
    <name evidence="2" type="ORF">FG486_09660</name>
</gene>
<protein>
    <submittedName>
        <fullName evidence="2">DUF4893 domain-containing protein</fullName>
    </submittedName>
</protein>
<sequence>MAMILKVLGASALLLGTSAAIAERWQDVATPADAARLKDRDATFAAALKEVRASEYAGELAKNPLLYDPDTRLADPLPPEGKYRCATHKLGGQYLAFIAYPDFVCAIYGSGDKRQFVKLTGSQRPVGYIHADTKRSGVFLGSLMLGDDAGLVPYGQDKERDLAGTVERIGKDRWRIVFPRPYYESTMDIIDLRPVK</sequence>
<name>A0A7V8RDR7_9SPHN</name>
<feature type="chain" id="PRO_5031444085" evidence="1">
    <location>
        <begin position="23"/>
        <end position="196"/>
    </location>
</feature>
<dbReference type="Pfam" id="PF16233">
    <property type="entry name" value="DUF4893"/>
    <property type="match status" value="1"/>
</dbReference>
<dbReference type="InterPro" id="IPR032609">
    <property type="entry name" value="DUF4893"/>
</dbReference>
<dbReference type="EMBL" id="VDES01000002">
    <property type="protein sequence ID" value="MBA1374606.1"/>
    <property type="molecule type" value="Genomic_DNA"/>
</dbReference>
<comment type="caution">
    <text evidence="2">The sequence shown here is derived from an EMBL/GenBank/DDBJ whole genome shotgun (WGS) entry which is preliminary data.</text>
</comment>
<keyword evidence="3" id="KW-1185">Reference proteome</keyword>
<evidence type="ECO:0000313" key="3">
    <source>
        <dbReference type="Proteomes" id="UP000589292"/>
    </source>
</evidence>
<dbReference type="Proteomes" id="UP000589292">
    <property type="component" value="Unassembled WGS sequence"/>
</dbReference>
<keyword evidence="1" id="KW-0732">Signal</keyword>
<dbReference type="RefSeq" id="WP_181267366.1">
    <property type="nucleotide sequence ID" value="NZ_BAAAGB010000001.1"/>
</dbReference>
<reference evidence="2 3" key="1">
    <citation type="journal article" date="1994" name="Int. J. Syst. Bacteriol.">
        <title>Phylogenetic positions of novel aerobic, bacteriochlorophyll a-containing bacteria and description of Roseococcus thiosulfatophilus gen. nov., sp. nov., Erythromicrobium ramosum gen. nov., sp. nov., and Erythrobacter litoralis sp. nov.</title>
        <authorList>
            <person name="Yurkov V."/>
            <person name="Stackebrandt E."/>
            <person name="Holmes A."/>
            <person name="Fuerst J.A."/>
            <person name="Hugenholtz P."/>
            <person name="Golecki J."/>
            <person name="Gad'on N."/>
            <person name="Gorlenko V.M."/>
            <person name="Kompantseva E.I."/>
            <person name="Drews G."/>
        </authorList>
    </citation>
    <scope>NUCLEOTIDE SEQUENCE [LARGE SCALE GENOMIC DNA]</scope>
    <source>
        <strain evidence="2 3">KR-99</strain>
    </source>
</reference>
<proteinExistence type="predicted"/>
<dbReference type="AlphaFoldDB" id="A0A7V8RDR7"/>
<evidence type="ECO:0000256" key="1">
    <source>
        <dbReference type="SAM" id="SignalP"/>
    </source>
</evidence>
<evidence type="ECO:0000313" key="2">
    <source>
        <dbReference type="EMBL" id="MBA1374606.1"/>
    </source>
</evidence>
<accession>A0A7V8RDR7</accession>
<organism evidence="2 3">
    <name type="scientific">Sphingomonas ursincola</name>
    <dbReference type="NCBI Taxonomy" id="56361"/>
    <lineage>
        <taxon>Bacteria</taxon>
        <taxon>Pseudomonadati</taxon>
        <taxon>Pseudomonadota</taxon>
        <taxon>Alphaproteobacteria</taxon>
        <taxon>Sphingomonadales</taxon>
        <taxon>Sphingomonadaceae</taxon>
        <taxon>Sphingomonas</taxon>
    </lineage>
</organism>